<reference evidence="2" key="2">
    <citation type="submission" date="2020-11" db="EMBL/GenBank/DDBJ databases">
        <authorList>
            <person name="McCartney M.A."/>
            <person name="Auch B."/>
            <person name="Kono T."/>
            <person name="Mallez S."/>
            <person name="Becker A."/>
            <person name="Gohl D.M."/>
            <person name="Silverstein K.A.T."/>
            <person name="Koren S."/>
            <person name="Bechman K.B."/>
            <person name="Herman A."/>
            <person name="Abrahante J.E."/>
            <person name="Garbe J."/>
        </authorList>
    </citation>
    <scope>NUCLEOTIDE SEQUENCE</scope>
    <source>
        <strain evidence="2">Duluth1</strain>
        <tissue evidence="2">Whole animal</tissue>
    </source>
</reference>
<organism evidence="2 3">
    <name type="scientific">Dreissena polymorpha</name>
    <name type="common">Zebra mussel</name>
    <name type="synonym">Mytilus polymorpha</name>
    <dbReference type="NCBI Taxonomy" id="45954"/>
    <lineage>
        <taxon>Eukaryota</taxon>
        <taxon>Metazoa</taxon>
        <taxon>Spiralia</taxon>
        <taxon>Lophotrochozoa</taxon>
        <taxon>Mollusca</taxon>
        <taxon>Bivalvia</taxon>
        <taxon>Autobranchia</taxon>
        <taxon>Heteroconchia</taxon>
        <taxon>Euheterodonta</taxon>
        <taxon>Imparidentia</taxon>
        <taxon>Neoheterodontei</taxon>
        <taxon>Myida</taxon>
        <taxon>Dreissenoidea</taxon>
        <taxon>Dreissenidae</taxon>
        <taxon>Dreissena</taxon>
    </lineage>
</organism>
<name>A0A9D4GVR5_DREPO</name>
<sequence length="56" mass="6041">MCPSTELDIQQNPTNGSNTNMPKSAASSSIVGKLTTPPRNADSMMQFVINVKQMDI</sequence>
<gene>
    <name evidence="2" type="ORF">DPMN_125691</name>
</gene>
<proteinExistence type="predicted"/>
<evidence type="ECO:0000313" key="3">
    <source>
        <dbReference type="Proteomes" id="UP000828390"/>
    </source>
</evidence>
<evidence type="ECO:0000256" key="1">
    <source>
        <dbReference type="SAM" id="MobiDB-lite"/>
    </source>
</evidence>
<accession>A0A9D4GVR5</accession>
<reference evidence="2" key="1">
    <citation type="journal article" date="2019" name="bioRxiv">
        <title>The Genome of the Zebra Mussel, Dreissena polymorpha: A Resource for Invasive Species Research.</title>
        <authorList>
            <person name="McCartney M.A."/>
            <person name="Auch B."/>
            <person name="Kono T."/>
            <person name="Mallez S."/>
            <person name="Zhang Y."/>
            <person name="Obille A."/>
            <person name="Becker A."/>
            <person name="Abrahante J.E."/>
            <person name="Garbe J."/>
            <person name="Badalamenti J.P."/>
            <person name="Herman A."/>
            <person name="Mangelson H."/>
            <person name="Liachko I."/>
            <person name="Sullivan S."/>
            <person name="Sone E.D."/>
            <person name="Koren S."/>
            <person name="Silverstein K.A.T."/>
            <person name="Beckman K.B."/>
            <person name="Gohl D.M."/>
        </authorList>
    </citation>
    <scope>NUCLEOTIDE SEQUENCE</scope>
    <source>
        <strain evidence="2">Duluth1</strain>
        <tissue evidence="2">Whole animal</tissue>
    </source>
</reference>
<feature type="region of interest" description="Disordered" evidence="1">
    <location>
        <begin position="1"/>
        <end position="41"/>
    </location>
</feature>
<dbReference type="EMBL" id="JAIWYP010000005">
    <property type="protein sequence ID" value="KAH3823868.1"/>
    <property type="molecule type" value="Genomic_DNA"/>
</dbReference>
<comment type="caution">
    <text evidence="2">The sequence shown here is derived from an EMBL/GenBank/DDBJ whole genome shotgun (WGS) entry which is preliminary data.</text>
</comment>
<feature type="compositionally biased region" description="Polar residues" evidence="1">
    <location>
        <begin position="7"/>
        <end position="30"/>
    </location>
</feature>
<dbReference type="Proteomes" id="UP000828390">
    <property type="component" value="Unassembled WGS sequence"/>
</dbReference>
<protein>
    <submittedName>
        <fullName evidence="2">Uncharacterized protein</fullName>
    </submittedName>
</protein>
<evidence type="ECO:0000313" key="2">
    <source>
        <dbReference type="EMBL" id="KAH3823868.1"/>
    </source>
</evidence>
<keyword evidence="3" id="KW-1185">Reference proteome</keyword>
<dbReference type="AlphaFoldDB" id="A0A9D4GVR5"/>